<dbReference type="PROSITE" id="PS51109">
    <property type="entry name" value="G5"/>
    <property type="match status" value="1"/>
</dbReference>
<evidence type="ECO:0000259" key="5">
    <source>
        <dbReference type="PROSITE" id="PS50847"/>
    </source>
</evidence>
<dbReference type="PROSITE" id="PS50847">
    <property type="entry name" value="GRAM_POS_ANCHORING"/>
    <property type="match status" value="1"/>
</dbReference>
<dbReference type="Proteomes" id="UP000075442">
    <property type="component" value="Unassembled WGS sequence"/>
</dbReference>
<dbReference type="Gene3D" id="2.60.120.260">
    <property type="entry name" value="Galactose-binding domain-like"/>
    <property type="match status" value="1"/>
</dbReference>
<keyword evidence="7" id="KW-0378">Hydrolase</keyword>
<evidence type="ECO:0000256" key="3">
    <source>
        <dbReference type="ARBA" id="ARBA00022729"/>
    </source>
</evidence>
<dbReference type="PATRIC" id="fig|28037.235.peg.1185"/>
<gene>
    <name evidence="7" type="ORF">SMIM3I_00724</name>
</gene>
<feature type="domain" description="G5" evidence="6">
    <location>
        <begin position="183"/>
        <end position="265"/>
    </location>
</feature>
<sequence length="441" mass="47667">MVLERYIGPAFTEPSTISRYEENADHPFNKAENWAPIPYKASGELVAGKLIEFNFEPVQAPAIRARMTRKSTTNGLAVVEFTAYSAGKGAEVETLSATISIDGKSLENFDPNVTEYTLTTMGTKPKVTATTSGHGVVTVVDHGNTNLPTLVRLVSKDGNLVKEYRLHFKSTFQTTPTEGVKNLVAEVPSLEIEKTPLPFKEVIRETPELAQGQRRIVSEGQDGEKVDYIQVLGTTRTLVHSEQRKAQDRIIEVGVKPSISNSKGEEPAPVNEVPEFKGGANFVEAAVNEVPEFKGGANFVEAAVNEVPAFKGGANFVEAAVSEVPEYTGILATVGDQVVPSVEKPEFKGGVNAVMALEHKLPEYRGILATVGNQPAPTVEKPEFKLSSLEKAQTPEVPVQVVKEDKRLPETGEKQSETAIFLAGVTLALSAALLTAKRKED</sequence>
<evidence type="ECO:0000313" key="7">
    <source>
        <dbReference type="EMBL" id="KYF35439.1"/>
    </source>
</evidence>
<evidence type="ECO:0000256" key="2">
    <source>
        <dbReference type="ARBA" id="ARBA00022525"/>
    </source>
</evidence>
<organism evidence="7 8">
    <name type="scientific">Streptococcus mitis</name>
    <dbReference type="NCBI Taxonomy" id="28037"/>
    <lineage>
        <taxon>Bacteria</taxon>
        <taxon>Bacillati</taxon>
        <taxon>Bacillota</taxon>
        <taxon>Bacilli</taxon>
        <taxon>Lactobacillales</taxon>
        <taxon>Streptococcaceae</taxon>
        <taxon>Streptococcus</taxon>
        <taxon>Streptococcus mitis group</taxon>
    </lineage>
</organism>
<feature type="domain" description="Gram-positive cocci surface proteins LPxTG" evidence="5">
    <location>
        <begin position="408"/>
        <end position="441"/>
    </location>
</feature>
<dbReference type="SMART" id="SM01208">
    <property type="entry name" value="G5"/>
    <property type="match status" value="1"/>
</dbReference>
<evidence type="ECO:0000313" key="8">
    <source>
        <dbReference type="Proteomes" id="UP000075442"/>
    </source>
</evidence>
<accession>A0A150NPN7</accession>
<dbReference type="InterPro" id="IPR049487">
    <property type="entry name" value="BgaA-like_CBM"/>
</dbReference>
<reference evidence="7 8" key="1">
    <citation type="submission" date="2016-01" db="EMBL/GenBank/DDBJ databases">
        <title>Highly variable Streptococcus oralis 1 are common among viridans streptococci isolated from primates.</title>
        <authorList>
            <person name="Denapaite D."/>
            <person name="Rieger M."/>
            <person name="Koendgen S."/>
            <person name="Brueckner R."/>
            <person name="Ochigava I."/>
            <person name="Kappeler P."/>
            <person name="Maetz-Rensing K."/>
            <person name="Leendertz F."/>
        </authorList>
    </citation>
    <scope>NUCLEOTIDE SEQUENCE [LARGE SCALE GENOMIC DNA]</scope>
    <source>
        <strain evidence="7 8">M3-1</strain>
    </source>
</reference>
<dbReference type="Pfam" id="PF07501">
    <property type="entry name" value="G5"/>
    <property type="match status" value="1"/>
</dbReference>
<comment type="caution">
    <text evidence="7">The sequence shown here is derived from an EMBL/GenBank/DDBJ whole genome shotgun (WGS) entry which is preliminary data.</text>
</comment>
<dbReference type="NCBIfam" id="TIGR01167">
    <property type="entry name" value="LPXTG_anchor"/>
    <property type="match status" value="1"/>
</dbReference>
<dbReference type="InterPro" id="IPR049964">
    <property type="entry name" value="NanA_rpt"/>
</dbReference>
<keyword evidence="3" id="KW-0732">Signal</keyword>
<dbReference type="InterPro" id="IPR011098">
    <property type="entry name" value="G5_dom"/>
</dbReference>
<evidence type="ECO:0000256" key="4">
    <source>
        <dbReference type="ARBA" id="ARBA00023088"/>
    </source>
</evidence>
<dbReference type="EMBL" id="LROU01000094">
    <property type="protein sequence ID" value="KYF35439.1"/>
    <property type="molecule type" value="Genomic_DNA"/>
</dbReference>
<name>A0A150NPN7_STRMT</name>
<dbReference type="Pfam" id="PF21606">
    <property type="entry name" value="BgaA-like_CBM"/>
    <property type="match status" value="1"/>
</dbReference>
<dbReference type="GO" id="GO:0004565">
    <property type="term" value="F:beta-galactosidase activity"/>
    <property type="evidence" value="ECO:0007669"/>
    <property type="project" value="UniProtKB-EC"/>
</dbReference>
<protein>
    <submittedName>
        <fullName evidence="7">Beta-galactosidase</fullName>
        <ecNumber evidence="7">3.2.1.23</ecNumber>
    </submittedName>
</protein>
<dbReference type="Pfam" id="PF00746">
    <property type="entry name" value="Gram_pos_anchor"/>
    <property type="match status" value="1"/>
</dbReference>
<dbReference type="InterPro" id="IPR019931">
    <property type="entry name" value="LPXTG_anchor"/>
</dbReference>
<evidence type="ECO:0000259" key="6">
    <source>
        <dbReference type="PROSITE" id="PS51109"/>
    </source>
</evidence>
<dbReference type="AlphaFoldDB" id="A0A150NPN7"/>
<proteinExistence type="predicted"/>
<keyword evidence="2" id="KW-0964">Secreted</keyword>
<evidence type="ECO:0000256" key="1">
    <source>
        <dbReference type="ARBA" id="ARBA00022512"/>
    </source>
</evidence>
<keyword evidence="1" id="KW-0134">Cell wall</keyword>
<dbReference type="Gene3D" id="2.20.230.10">
    <property type="entry name" value="Resuscitation-promoting factor rpfb"/>
    <property type="match status" value="1"/>
</dbReference>
<keyword evidence="7" id="KW-0326">Glycosidase</keyword>
<keyword evidence="4" id="KW-0572">Peptidoglycan-anchor</keyword>
<dbReference type="EC" id="3.2.1.23" evidence="7"/>
<dbReference type="NCBIfam" id="NF043031">
    <property type="entry name" value="SIALI-17"/>
    <property type="match status" value="3"/>
</dbReference>